<evidence type="ECO:0000313" key="2">
    <source>
        <dbReference type="EMBL" id="KAG2210358.1"/>
    </source>
</evidence>
<proteinExistence type="predicted"/>
<comment type="caution">
    <text evidence="2">The sequence shown here is derived from an EMBL/GenBank/DDBJ whole genome shotgun (WGS) entry which is preliminary data.</text>
</comment>
<name>A0A8H7RIP3_9FUNG</name>
<feature type="transmembrane region" description="Helical" evidence="1">
    <location>
        <begin position="6"/>
        <end position="31"/>
    </location>
</feature>
<accession>A0A8H7RIP3</accession>
<dbReference type="Proteomes" id="UP000603453">
    <property type="component" value="Unassembled WGS sequence"/>
</dbReference>
<keyword evidence="1" id="KW-0472">Membrane</keyword>
<keyword evidence="1" id="KW-1133">Transmembrane helix</keyword>
<evidence type="ECO:0000256" key="1">
    <source>
        <dbReference type="SAM" id="Phobius"/>
    </source>
</evidence>
<protein>
    <submittedName>
        <fullName evidence="2">Uncharacterized protein</fullName>
    </submittedName>
</protein>
<keyword evidence="1" id="KW-0812">Transmembrane</keyword>
<dbReference type="AlphaFoldDB" id="A0A8H7RIP3"/>
<dbReference type="EMBL" id="JAEPRD010000012">
    <property type="protein sequence ID" value="KAG2210358.1"/>
    <property type="molecule type" value="Genomic_DNA"/>
</dbReference>
<sequence>KKSNEVFNVGVVSLAYVILGRVAEVVIAAFYCRCILLPKPLVLMSVTLATATSGQFNNES</sequence>
<reference evidence="2" key="1">
    <citation type="submission" date="2020-12" db="EMBL/GenBank/DDBJ databases">
        <title>Metabolic potential, ecology and presence of endohyphal bacteria is reflected in genomic diversity of Mucoromycotina.</title>
        <authorList>
            <person name="Muszewska A."/>
            <person name="Okrasinska A."/>
            <person name="Steczkiewicz K."/>
            <person name="Drgas O."/>
            <person name="Orlowska M."/>
            <person name="Perlinska-Lenart U."/>
            <person name="Aleksandrzak-Piekarczyk T."/>
            <person name="Szatraj K."/>
            <person name="Zielenkiewicz U."/>
            <person name="Pilsyk S."/>
            <person name="Malc E."/>
            <person name="Mieczkowski P."/>
            <person name="Kruszewska J.S."/>
            <person name="Biernat P."/>
            <person name="Pawlowska J."/>
        </authorList>
    </citation>
    <scope>NUCLEOTIDE SEQUENCE</scope>
    <source>
        <strain evidence="2">WA0000017839</strain>
    </source>
</reference>
<organism evidence="2 3">
    <name type="scientific">Mucor saturninus</name>
    <dbReference type="NCBI Taxonomy" id="64648"/>
    <lineage>
        <taxon>Eukaryota</taxon>
        <taxon>Fungi</taxon>
        <taxon>Fungi incertae sedis</taxon>
        <taxon>Mucoromycota</taxon>
        <taxon>Mucoromycotina</taxon>
        <taxon>Mucoromycetes</taxon>
        <taxon>Mucorales</taxon>
        <taxon>Mucorineae</taxon>
        <taxon>Mucoraceae</taxon>
        <taxon>Mucor</taxon>
    </lineage>
</organism>
<gene>
    <name evidence="2" type="ORF">INT47_003343</name>
</gene>
<evidence type="ECO:0000313" key="3">
    <source>
        <dbReference type="Proteomes" id="UP000603453"/>
    </source>
</evidence>
<keyword evidence="3" id="KW-1185">Reference proteome</keyword>
<feature type="non-terminal residue" evidence="2">
    <location>
        <position position="1"/>
    </location>
</feature>